<dbReference type="Gene3D" id="2.130.10.10">
    <property type="entry name" value="YVTN repeat-like/Quinoprotein amine dehydrogenase"/>
    <property type="match status" value="1"/>
</dbReference>
<evidence type="ECO:0000313" key="3">
    <source>
        <dbReference type="EMBL" id="KAK8853340.1"/>
    </source>
</evidence>
<evidence type="ECO:0008006" key="5">
    <source>
        <dbReference type="Google" id="ProtNLM"/>
    </source>
</evidence>
<reference evidence="3 4" key="1">
    <citation type="journal article" date="2024" name="bioRxiv">
        <title>Comparative genomics of Cryptococcus and Kwoniella reveals pathogenesis evolution and contrasting karyotype dynamics via intercentromeric recombination or chromosome fusion.</title>
        <authorList>
            <person name="Coelho M.A."/>
            <person name="David-Palma M."/>
            <person name="Shea T."/>
            <person name="Bowers K."/>
            <person name="McGinley-Smith S."/>
            <person name="Mohammad A.W."/>
            <person name="Gnirke A."/>
            <person name="Yurkov A.M."/>
            <person name="Nowrousian M."/>
            <person name="Sun S."/>
            <person name="Cuomo C.A."/>
            <person name="Heitman J."/>
        </authorList>
    </citation>
    <scope>NUCLEOTIDE SEQUENCE [LARGE SCALE GENOMIC DNA]</scope>
    <source>
        <strain evidence="3 4">CBS 13917</strain>
    </source>
</reference>
<gene>
    <name evidence="3" type="ORF">IAR55_004044</name>
</gene>
<dbReference type="AlphaFoldDB" id="A0AAW0YY47"/>
<evidence type="ECO:0000256" key="1">
    <source>
        <dbReference type="ARBA" id="ARBA00022574"/>
    </source>
</evidence>
<dbReference type="PANTHER" id="PTHR44019:SF8">
    <property type="entry name" value="POC1 CENTRIOLAR PROTEIN HOMOLOG"/>
    <property type="match status" value="1"/>
</dbReference>
<dbReference type="EMBL" id="JBCAWK010000007">
    <property type="protein sequence ID" value="KAK8853340.1"/>
    <property type="molecule type" value="Genomic_DNA"/>
</dbReference>
<keyword evidence="4" id="KW-1185">Reference proteome</keyword>
<comment type="caution">
    <text evidence="3">The sequence shown here is derived from an EMBL/GenBank/DDBJ whole genome shotgun (WGS) entry which is preliminary data.</text>
</comment>
<dbReference type="KEGG" id="kne:92181302"/>
<dbReference type="Pfam" id="PF00400">
    <property type="entry name" value="WD40"/>
    <property type="match status" value="1"/>
</dbReference>
<dbReference type="InterPro" id="IPR050505">
    <property type="entry name" value="WDR55/POC1"/>
</dbReference>
<dbReference type="RefSeq" id="XP_066802526.1">
    <property type="nucleotide sequence ID" value="XM_066947147.1"/>
</dbReference>
<keyword evidence="2" id="KW-0677">Repeat</keyword>
<keyword evidence="1" id="KW-0853">WD repeat</keyword>
<organism evidence="3 4">
    <name type="scientific">Kwoniella newhampshirensis</name>
    <dbReference type="NCBI Taxonomy" id="1651941"/>
    <lineage>
        <taxon>Eukaryota</taxon>
        <taxon>Fungi</taxon>
        <taxon>Dikarya</taxon>
        <taxon>Basidiomycota</taxon>
        <taxon>Agaricomycotina</taxon>
        <taxon>Tremellomycetes</taxon>
        <taxon>Tremellales</taxon>
        <taxon>Cryptococcaceae</taxon>
        <taxon>Kwoniella</taxon>
    </lineage>
</organism>
<name>A0AAW0YY47_9TREE</name>
<evidence type="ECO:0000313" key="4">
    <source>
        <dbReference type="Proteomes" id="UP001388673"/>
    </source>
</evidence>
<dbReference type="GeneID" id="92181302"/>
<dbReference type="Proteomes" id="UP001388673">
    <property type="component" value="Unassembled WGS sequence"/>
</dbReference>
<sequence length="469" mass="52235">MSDTNQIQNLIAHYLATNYPSVLEPFLQASHLPHPDPSQPPNPDLRTLVEDWASQQLVNNLDAVIIDEEMAPVDDGSWRGWTIKDVLRLQLKEDVKLTGVQRSFEGISAANLLTVGVAKVPKREFDTSTASYRATYSSRIITTSVDKSLKIIDYETGEVERILEPHRAAILAFAFHPANPRYLLTGTVLTDLITDQPLQSFKSTKFVVRVAFSPDGQFIATASYDHHVVIYQATSSAHPPPPKEDDIPLDDTDDPTLACEPELRYAEVHKIKVDSNPEAILFHPDSTWLMYTTRSSHLLTYVRLPAESIPTHQQQRWEIKTKSFNPHPMDNHLSFAVLNMALHPSGNIIACQTGDHRGGSGERILLYGVEPEETERLACLWTGSEGDDFVLPRMDWLPDGSGLITTTPNGYLNLIAISGETRSSVKVHGAQDLGQASSEVVRDCHVVSTNKGDWEVVSVGYDRQVRISR</sequence>
<accession>A0AAW0YY47</accession>
<protein>
    <recommendedName>
        <fullName evidence="5">LisH domain-containing protein</fullName>
    </recommendedName>
</protein>
<dbReference type="InterPro" id="IPR015943">
    <property type="entry name" value="WD40/YVTN_repeat-like_dom_sf"/>
</dbReference>
<dbReference type="PANTHER" id="PTHR44019">
    <property type="entry name" value="WD REPEAT-CONTAINING PROTEIN 55"/>
    <property type="match status" value="1"/>
</dbReference>
<dbReference type="SUPFAM" id="SSF50978">
    <property type="entry name" value="WD40 repeat-like"/>
    <property type="match status" value="1"/>
</dbReference>
<dbReference type="InterPro" id="IPR036322">
    <property type="entry name" value="WD40_repeat_dom_sf"/>
</dbReference>
<evidence type="ECO:0000256" key="2">
    <source>
        <dbReference type="ARBA" id="ARBA00022737"/>
    </source>
</evidence>
<dbReference type="InterPro" id="IPR001680">
    <property type="entry name" value="WD40_rpt"/>
</dbReference>
<dbReference type="SMART" id="SM00320">
    <property type="entry name" value="WD40"/>
    <property type="match status" value="3"/>
</dbReference>
<proteinExistence type="predicted"/>